<feature type="compositionally biased region" description="Basic and acidic residues" evidence="1">
    <location>
        <begin position="183"/>
        <end position="212"/>
    </location>
</feature>
<comment type="caution">
    <text evidence="2">The sequence shown here is derived from an EMBL/GenBank/DDBJ whole genome shotgun (WGS) entry which is preliminary data.</text>
</comment>
<dbReference type="Proteomes" id="UP000544331">
    <property type="component" value="Unassembled WGS sequence"/>
</dbReference>
<dbReference type="AlphaFoldDB" id="A0A8H5XYD7"/>
<evidence type="ECO:0000256" key="1">
    <source>
        <dbReference type="SAM" id="MobiDB-lite"/>
    </source>
</evidence>
<feature type="compositionally biased region" description="Acidic residues" evidence="1">
    <location>
        <begin position="113"/>
        <end position="123"/>
    </location>
</feature>
<evidence type="ECO:0000313" key="2">
    <source>
        <dbReference type="EMBL" id="KAF5702249.1"/>
    </source>
</evidence>
<protein>
    <submittedName>
        <fullName evidence="2">Uncharacterized protein</fullName>
    </submittedName>
</protein>
<feature type="compositionally biased region" description="Acidic residues" evidence="1">
    <location>
        <begin position="70"/>
        <end position="87"/>
    </location>
</feature>
<organism evidence="2 3">
    <name type="scientific">Fusarium mundagurra</name>
    <dbReference type="NCBI Taxonomy" id="1567541"/>
    <lineage>
        <taxon>Eukaryota</taxon>
        <taxon>Fungi</taxon>
        <taxon>Dikarya</taxon>
        <taxon>Ascomycota</taxon>
        <taxon>Pezizomycotina</taxon>
        <taxon>Sordariomycetes</taxon>
        <taxon>Hypocreomycetidae</taxon>
        <taxon>Hypocreales</taxon>
        <taxon>Nectriaceae</taxon>
        <taxon>Fusarium</taxon>
        <taxon>Fusarium fujikuroi species complex</taxon>
    </lineage>
</organism>
<reference evidence="2 3" key="1">
    <citation type="submission" date="2020-05" db="EMBL/GenBank/DDBJ databases">
        <title>Identification and distribution of gene clusters putatively required for synthesis of sphingolipid metabolism inhibitors in phylogenetically diverse species of the filamentous fungus Fusarium.</title>
        <authorList>
            <person name="Kim H.-S."/>
            <person name="Busman M."/>
            <person name="Brown D.W."/>
            <person name="Divon H."/>
            <person name="Uhlig S."/>
            <person name="Proctor R.H."/>
        </authorList>
    </citation>
    <scope>NUCLEOTIDE SEQUENCE [LARGE SCALE GENOMIC DNA]</scope>
    <source>
        <strain evidence="2 3">NRRL 66235</strain>
    </source>
</reference>
<name>A0A8H5XYD7_9HYPO</name>
<accession>A0A8H5XYD7</accession>
<dbReference type="EMBL" id="JAAOAN010000632">
    <property type="protein sequence ID" value="KAF5702249.1"/>
    <property type="molecule type" value="Genomic_DNA"/>
</dbReference>
<proteinExistence type="predicted"/>
<gene>
    <name evidence="2" type="ORF">FMUND_13570</name>
</gene>
<feature type="compositionally biased region" description="Polar residues" evidence="1">
    <location>
        <begin position="95"/>
        <end position="105"/>
    </location>
</feature>
<feature type="compositionally biased region" description="Basic residues" evidence="1">
    <location>
        <begin position="129"/>
        <end position="150"/>
    </location>
</feature>
<evidence type="ECO:0000313" key="3">
    <source>
        <dbReference type="Proteomes" id="UP000544331"/>
    </source>
</evidence>
<feature type="region of interest" description="Disordered" evidence="1">
    <location>
        <begin position="70"/>
        <end position="237"/>
    </location>
</feature>
<keyword evidence="3" id="KW-1185">Reference proteome</keyword>
<sequence>MLLLKDFGLQLIKLVKTNRSGRQGPLEKCCCPYGSLQLHTTTGTRVYCFWEYTGEDFRLMWLGITLTDQDEESPGVEDMNPDGECSEASDVGEYSDSTDGDSTVGGSEYCPSDQDDDDDDDDFYTERSLKRKAKPSRTKPMTNKKVRKVDHPKLISGDVGSRRNVLGPLSYLRPTQPASLSQIREELGDEPVRQDPDRGSKPEKGAREKTDAQETFLVEESDDEGSQGAEDGLSGKKDYETEVTFRKFNAQIPEYLKKMQYINLEDSTDVKSRMEKIISENESKKLRFSEQHEEAMAQALPDDSAYQEVARNGGIRLAMTKHQQRYLELIQNHVRFFLAVGDRQLLPNAMRGWMLLLVANATSEATARVTRTLTHPLAQSSPIQYALGQDTWSPDIFSTINKIEISLAKGKGDVVI</sequence>
<dbReference type="OrthoDB" id="5105770at2759"/>